<evidence type="ECO:0000256" key="1">
    <source>
        <dbReference type="SAM" id="MobiDB-lite"/>
    </source>
</evidence>
<sequence length="398" mass="44284">MANMDSEKYSLRQRQKRKHILTNSSLDSQGYASDNSTESLNNSRDSTQYCRANKNAQATNGTLTGGKSKTKAAPLSKYRRKTANARERTRMREINTAFETLRTCVPPCITNEDAGCTNEKLTKITTLRLAMKYIGLLTEALENPNEADYDLLYECTQPRVREMSITEENLEPVVKETKEKSSKSNKNNKNTKTTKPANNSRKSSTSSTPKRSAKKQKITSTENACQTSPIPNNYQESPASNASSAYASLSSASESSASPISNSSYMFEQNVANQHFTYSHPQHHNSMSDLSNLMLESDGESLNLSERCLSPLQTTKNTSNTRNEPYECSPTEMQTLENPLELSLRLMEPAADALSLSVDPIIPPSSCISPLMNLEPFNAFDLFHTEFNEQSALDLFLT</sequence>
<dbReference type="GO" id="GO:0009653">
    <property type="term" value="P:anatomical structure morphogenesis"/>
    <property type="evidence" value="ECO:0007669"/>
    <property type="project" value="TreeGrafter"/>
</dbReference>
<feature type="compositionally biased region" description="Polar residues" evidence="1">
    <location>
        <begin position="218"/>
        <end position="235"/>
    </location>
</feature>
<dbReference type="AlphaFoldDB" id="A0A0L0CAL9"/>
<keyword evidence="4" id="KW-1185">Reference proteome</keyword>
<feature type="compositionally biased region" description="Basic residues" evidence="1">
    <location>
        <begin position="11"/>
        <end position="20"/>
    </location>
</feature>
<evidence type="ECO:0000313" key="4">
    <source>
        <dbReference type="Proteomes" id="UP000037069"/>
    </source>
</evidence>
<dbReference type="GO" id="GO:0003700">
    <property type="term" value="F:DNA-binding transcription factor activity"/>
    <property type="evidence" value="ECO:0007669"/>
    <property type="project" value="TreeGrafter"/>
</dbReference>
<dbReference type="STRING" id="7375.A0A0L0CAL9"/>
<feature type="compositionally biased region" description="Polar residues" evidence="1">
    <location>
        <begin position="21"/>
        <end position="67"/>
    </location>
</feature>
<feature type="domain" description="BHLH" evidence="2">
    <location>
        <begin position="78"/>
        <end position="137"/>
    </location>
</feature>
<reference evidence="3 4" key="1">
    <citation type="journal article" date="2015" name="Nat. Commun.">
        <title>Lucilia cuprina genome unlocks parasitic fly biology to underpin future interventions.</title>
        <authorList>
            <person name="Anstead C.A."/>
            <person name="Korhonen P.K."/>
            <person name="Young N.D."/>
            <person name="Hall R.S."/>
            <person name="Jex A.R."/>
            <person name="Murali S.C."/>
            <person name="Hughes D.S."/>
            <person name="Lee S.F."/>
            <person name="Perry T."/>
            <person name="Stroehlein A.J."/>
            <person name="Ansell B.R."/>
            <person name="Breugelmans B."/>
            <person name="Hofmann A."/>
            <person name="Qu J."/>
            <person name="Dugan S."/>
            <person name="Lee S.L."/>
            <person name="Chao H."/>
            <person name="Dinh H."/>
            <person name="Han Y."/>
            <person name="Doddapaneni H.V."/>
            <person name="Worley K.C."/>
            <person name="Muzny D.M."/>
            <person name="Ioannidis P."/>
            <person name="Waterhouse R.M."/>
            <person name="Zdobnov E.M."/>
            <person name="James P.J."/>
            <person name="Bagnall N.H."/>
            <person name="Kotze A.C."/>
            <person name="Gibbs R.A."/>
            <person name="Richards S."/>
            <person name="Batterham P."/>
            <person name="Gasser R.B."/>
        </authorList>
    </citation>
    <scope>NUCLEOTIDE SEQUENCE [LARGE SCALE GENOMIC DNA]</scope>
    <source>
        <strain evidence="3 4">LS</strain>
        <tissue evidence="3">Full body</tissue>
    </source>
</reference>
<gene>
    <name evidence="3" type="ORF">FF38_00335</name>
</gene>
<dbReference type="OMA" id="HTGFNEQ"/>
<feature type="region of interest" description="Disordered" evidence="1">
    <location>
        <begin position="1"/>
        <end position="82"/>
    </location>
</feature>
<dbReference type="PANTHER" id="PTHR19290:SF147">
    <property type="entry name" value="HELIX-LOOP-HELIX PROTEIN DELILAH"/>
    <property type="match status" value="1"/>
</dbReference>
<dbReference type="SMART" id="SM00353">
    <property type="entry name" value="HLH"/>
    <property type="match status" value="1"/>
</dbReference>
<name>A0A0L0CAL9_LUCCU</name>
<dbReference type="InterPro" id="IPR036638">
    <property type="entry name" value="HLH_DNA-bd_sf"/>
</dbReference>
<comment type="caution">
    <text evidence="3">The sequence shown here is derived from an EMBL/GenBank/DDBJ whole genome shotgun (WGS) entry which is preliminary data.</text>
</comment>
<dbReference type="InterPro" id="IPR011598">
    <property type="entry name" value="bHLH_dom"/>
</dbReference>
<feature type="compositionally biased region" description="Basic and acidic residues" evidence="1">
    <location>
        <begin position="173"/>
        <end position="182"/>
    </location>
</feature>
<evidence type="ECO:0000259" key="2">
    <source>
        <dbReference type="PROSITE" id="PS50888"/>
    </source>
</evidence>
<dbReference type="GO" id="GO:0046983">
    <property type="term" value="F:protein dimerization activity"/>
    <property type="evidence" value="ECO:0007669"/>
    <property type="project" value="InterPro"/>
</dbReference>
<feature type="compositionally biased region" description="Basic and acidic residues" evidence="1">
    <location>
        <begin position="1"/>
        <end position="10"/>
    </location>
</feature>
<evidence type="ECO:0000313" key="3">
    <source>
        <dbReference type="EMBL" id="KNC29448.1"/>
    </source>
</evidence>
<dbReference type="InterPro" id="IPR050359">
    <property type="entry name" value="bHLH_transcription_factors"/>
</dbReference>
<dbReference type="PROSITE" id="PS50888">
    <property type="entry name" value="BHLH"/>
    <property type="match status" value="1"/>
</dbReference>
<organism evidence="3 4">
    <name type="scientific">Lucilia cuprina</name>
    <name type="common">Green bottle fly</name>
    <name type="synonym">Australian sheep blowfly</name>
    <dbReference type="NCBI Taxonomy" id="7375"/>
    <lineage>
        <taxon>Eukaryota</taxon>
        <taxon>Metazoa</taxon>
        <taxon>Ecdysozoa</taxon>
        <taxon>Arthropoda</taxon>
        <taxon>Hexapoda</taxon>
        <taxon>Insecta</taxon>
        <taxon>Pterygota</taxon>
        <taxon>Neoptera</taxon>
        <taxon>Endopterygota</taxon>
        <taxon>Diptera</taxon>
        <taxon>Brachycera</taxon>
        <taxon>Muscomorpha</taxon>
        <taxon>Oestroidea</taxon>
        <taxon>Calliphoridae</taxon>
        <taxon>Luciliinae</taxon>
        <taxon>Lucilia</taxon>
    </lineage>
</organism>
<accession>A0A0L0CAL9</accession>
<dbReference type="EMBL" id="JRES01000664">
    <property type="protein sequence ID" value="KNC29448.1"/>
    <property type="molecule type" value="Genomic_DNA"/>
</dbReference>
<dbReference type="GO" id="GO:0070888">
    <property type="term" value="F:E-box binding"/>
    <property type="evidence" value="ECO:0007669"/>
    <property type="project" value="TreeGrafter"/>
</dbReference>
<feature type="region of interest" description="Disordered" evidence="1">
    <location>
        <begin position="164"/>
        <end position="240"/>
    </location>
</feature>
<proteinExistence type="predicted"/>
<protein>
    <submittedName>
        <fullName evidence="3">Helix-loop-helix protein delilah</fullName>
    </submittedName>
</protein>
<dbReference type="Pfam" id="PF00010">
    <property type="entry name" value="HLH"/>
    <property type="match status" value="1"/>
</dbReference>
<dbReference type="GO" id="GO:0005634">
    <property type="term" value="C:nucleus"/>
    <property type="evidence" value="ECO:0007669"/>
    <property type="project" value="TreeGrafter"/>
</dbReference>
<dbReference type="OrthoDB" id="10063280at2759"/>
<dbReference type="Gene3D" id="4.10.280.10">
    <property type="entry name" value="Helix-loop-helix DNA-binding domain"/>
    <property type="match status" value="1"/>
</dbReference>
<dbReference type="Proteomes" id="UP000037069">
    <property type="component" value="Unassembled WGS sequence"/>
</dbReference>
<dbReference type="CDD" id="cd11431">
    <property type="entry name" value="bHLH_TS_taxi_Dei"/>
    <property type="match status" value="1"/>
</dbReference>
<dbReference type="PANTHER" id="PTHR19290">
    <property type="entry name" value="BASIC HELIX-LOOP-HELIX PROTEIN NEUROGENIN-RELATED"/>
    <property type="match status" value="1"/>
</dbReference>
<dbReference type="SUPFAM" id="SSF47459">
    <property type="entry name" value="HLH, helix-loop-helix DNA-binding domain"/>
    <property type="match status" value="1"/>
</dbReference>
<feature type="compositionally biased region" description="Low complexity" evidence="1">
    <location>
        <begin position="184"/>
        <end position="210"/>
    </location>
</feature>
<dbReference type="GO" id="GO:0045944">
    <property type="term" value="P:positive regulation of transcription by RNA polymerase II"/>
    <property type="evidence" value="ECO:0007669"/>
    <property type="project" value="TreeGrafter"/>
</dbReference>